<evidence type="ECO:0000313" key="7">
    <source>
        <dbReference type="Proteomes" id="UP000076623"/>
    </source>
</evidence>
<dbReference type="InterPro" id="IPR015867">
    <property type="entry name" value="N-reg_PII/ATP_PRibTrfase_C"/>
</dbReference>
<gene>
    <name evidence="6" type="ORF">ABE65_014300</name>
</gene>
<dbReference type="RefSeq" id="WP_066396242.1">
    <property type="nucleotide sequence ID" value="NZ_CP015378.1"/>
</dbReference>
<evidence type="ECO:0000256" key="2">
    <source>
        <dbReference type="ARBA" id="ARBA00022112"/>
    </source>
</evidence>
<sequence length="373" mass="41239">MSKCANGQYIISLLESFAPKKMAVEGDPIGLQVGSLNKPVQKVMIALDVLESVVDEAIEGKVDLIIAHHPLLYRPLKKIDISTSKGKVIEKLIKNDIAVYAAHTNLDVTSLGVNEWLADQLQLMNTEVLSTTYEDKLVKLSVFVPRTHEEQVKDAIGNAGAGHIGNYSHCTFTSNGIGTFTPLEGTSPYIGKQGQLEKVEEVKIESILPESIQKMVISAMKKAHPYEEVAYDLYPLLNKGEELGIGKIGKLSKEMNLQEFVEHVKKVFGLSHLRVIKGKNSSIKKVAVVGGDGNKYIYPALYKGADVLVTGDIYYHNAHDAQEEGLTIIDAGHHIEQIMKSKLKDLLEQKLMNHKYETEVVKSNIVTDPFSFM</sequence>
<dbReference type="KEGG" id="fpn:ABE65_014300"/>
<evidence type="ECO:0000313" key="6">
    <source>
        <dbReference type="EMBL" id="ANC77900.1"/>
    </source>
</evidence>
<feature type="binding site" evidence="5">
    <location>
        <position position="69"/>
    </location>
    <ligand>
        <name>a divalent metal cation</name>
        <dbReference type="ChEBI" id="CHEBI:60240"/>
        <label>1</label>
    </ligand>
</feature>
<dbReference type="AlphaFoldDB" id="A0A160IPI2"/>
<accession>A0A160IPI2</accession>
<dbReference type="InterPro" id="IPR036069">
    <property type="entry name" value="DUF34/NIF3_sf"/>
</dbReference>
<dbReference type="Gene3D" id="3.30.70.120">
    <property type="match status" value="1"/>
</dbReference>
<feature type="binding site" evidence="5">
    <location>
        <position position="333"/>
    </location>
    <ligand>
        <name>a divalent metal cation</name>
        <dbReference type="ChEBI" id="CHEBI:60240"/>
        <label>1</label>
    </ligand>
</feature>
<comment type="similarity">
    <text evidence="1 4">Belongs to the GTP cyclohydrolase I type 2/NIF3 family.</text>
</comment>
<organism evidence="6 7">
    <name type="scientific">Fictibacillus phosphorivorans</name>
    <dbReference type="NCBI Taxonomy" id="1221500"/>
    <lineage>
        <taxon>Bacteria</taxon>
        <taxon>Bacillati</taxon>
        <taxon>Bacillota</taxon>
        <taxon>Bacilli</taxon>
        <taxon>Bacillales</taxon>
        <taxon>Fictibacillaceae</taxon>
        <taxon>Fictibacillus</taxon>
    </lineage>
</organism>
<evidence type="ECO:0000256" key="4">
    <source>
        <dbReference type="PIRNR" id="PIRNR037489"/>
    </source>
</evidence>
<name>A0A160IPI2_9BACL</name>
<dbReference type="PANTHER" id="PTHR13799:SF14">
    <property type="entry name" value="GTP CYCLOHYDROLASE 1 TYPE 2 HOMOLOG"/>
    <property type="match status" value="1"/>
</dbReference>
<evidence type="ECO:0000256" key="1">
    <source>
        <dbReference type="ARBA" id="ARBA00006964"/>
    </source>
</evidence>
<dbReference type="Pfam" id="PF01784">
    <property type="entry name" value="DUF34_NIF3"/>
    <property type="match status" value="1"/>
</dbReference>
<feature type="binding site" evidence="5">
    <location>
        <position position="68"/>
    </location>
    <ligand>
        <name>a divalent metal cation</name>
        <dbReference type="ChEBI" id="CHEBI:60240"/>
        <label>1</label>
    </ligand>
</feature>
<dbReference type="FunFam" id="3.30.70.120:FF:000006">
    <property type="entry name" value="GTP cyclohydrolase 1 type 2 homolog"/>
    <property type="match status" value="1"/>
</dbReference>
<dbReference type="PIRSF" id="PIRSF037489">
    <property type="entry name" value="UCP037489_NIF3_YqfO"/>
    <property type="match status" value="1"/>
</dbReference>
<dbReference type="GO" id="GO:0046872">
    <property type="term" value="F:metal ion binding"/>
    <property type="evidence" value="ECO:0007669"/>
    <property type="project" value="UniProtKB-UniRule"/>
</dbReference>
<dbReference type="STRING" id="1221500.ABE65_014300"/>
<dbReference type="InterPro" id="IPR017221">
    <property type="entry name" value="DUF34/NIF3_bac"/>
</dbReference>
<reference evidence="6 7" key="1">
    <citation type="submission" date="2016-04" db="EMBL/GenBank/DDBJ databases">
        <title>Complete genome sequence of Fictibacillus phosphorivorans G25-29, a strain toxic to nematodes.</title>
        <authorList>
            <person name="Zheng Z."/>
        </authorList>
    </citation>
    <scope>NUCLEOTIDE SEQUENCE [LARGE SCALE GENOMIC DNA]</scope>
    <source>
        <strain evidence="6 7">G25-29</strain>
    </source>
</reference>
<feature type="binding site" evidence="5">
    <location>
        <position position="107"/>
    </location>
    <ligand>
        <name>a divalent metal cation</name>
        <dbReference type="ChEBI" id="CHEBI:60240"/>
        <label>1</label>
    </ligand>
</feature>
<protein>
    <recommendedName>
        <fullName evidence="2 4">GTP cyclohydrolase 1 type 2 homolog</fullName>
    </recommendedName>
</protein>
<feature type="binding site" evidence="5">
    <location>
        <position position="336"/>
    </location>
    <ligand>
        <name>a divalent metal cation</name>
        <dbReference type="ChEBI" id="CHEBI:60240"/>
        <label>1</label>
    </ligand>
</feature>
<dbReference type="EMBL" id="CP015378">
    <property type="protein sequence ID" value="ANC77900.1"/>
    <property type="molecule type" value="Genomic_DNA"/>
</dbReference>
<dbReference type="FunFam" id="3.40.1390.30:FF:000001">
    <property type="entry name" value="GTP cyclohydrolase 1 type 2"/>
    <property type="match status" value="1"/>
</dbReference>
<dbReference type="InterPro" id="IPR002678">
    <property type="entry name" value="DUF34/NIF3"/>
</dbReference>
<dbReference type="NCBIfam" id="TIGR00486">
    <property type="entry name" value="YbgI_SA1388"/>
    <property type="match status" value="1"/>
</dbReference>
<evidence type="ECO:0000256" key="3">
    <source>
        <dbReference type="ARBA" id="ARBA00022723"/>
    </source>
</evidence>
<keyword evidence="7" id="KW-1185">Reference proteome</keyword>
<dbReference type="GO" id="GO:0005737">
    <property type="term" value="C:cytoplasm"/>
    <property type="evidence" value="ECO:0007669"/>
    <property type="project" value="TreeGrafter"/>
</dbReference>
<dbReference type="Proteomes" id="UP000076623">
    <property type="component" value="Chromosome"/>
</dbReference>
<dbReference type="SUPFAM" id="SSF102705">
    <property type="entry name" value="NIF3 (NGG1p interacting factor 3)-like"/>
    <property type="match status" value="1"/>
</dbReference>
<proteinExistence type="inferred from homology"/>
<keyword evidence="3 4" id="KW-0479">Metal-binding</keyword>
<evidence type="ECO:0000256" key="5">
    <source>
        <dbReference type="PIRSR" id="PIRSR602678-1"/>
    </source>
</evidence>
<dbReference type="PANTHER" id="PTHR13799">
    <property type="entry name" value="NGG1 INTERACTING FACTOR 3"/>
    <property type="match status" value="1"/>
</dbReference>
<dbReference type="Gene3D" id="3.40.1390.30">
    <property type="entry name" value="NIF3 (NGG1p interacting factor 3)-like"/>
    <property type="match status" value="1"/>
</dbReference>